<dbReference type="EMBL" id="BARU01015597">
    <property type="protein sequence ID" value="GAH53473.1"/>
    <property type="molecule type" value="Genomic_DNA"/>
</dbReference>
<protein>
    <submittedName>
        <fullName evidence="1">Uncharacterized protein</fullName>
    </submittedName>
</protein>
<accession>X1I7E4</accession>
<reference evidence="1" key="1">
    <citation type="journal article" date="2014" name="Front. Microbiol.">
        <title>High frequency of phylogenetically diverse reductive dehalogenase-homologous genes in deep subseafloor sedimentary metagenomes.</title>
        <authorList>
            <person name="Kawai M."/>
            <person name="Futagami T."/>
            <person name="Toyoda A."/>
            <person name="Takaki Y."/>
            <person name="Nishi S."/>
            <person name="Hori S."/>
            <person name="Arai W."/>
            <person name="Tsubouchi T."/>
            <person name="Morono Y."/>
            <person name="Uchiyama I."/>
            <person name="Ito T."/>
            <person name="Fujiyama A."/>
            <person name="Inagaki F."/>
            <person name="Takami H."/>
        </authorList>
    </citation>
    <scope>NUCLEOTIDE SEQUENCE</scope>
    <source>
        <strain evidence="1">Expedition CK06-06</strain>
    </source>
</reference>
<feature type="non-terminal residue" evidence="1">
    <location>
        <position position="1"/>
    </location>
</feature>
<dbReference type="AlphaFoldDB" id="X1I7E4"/>
<proteinExistence type="predicted"/>
<comment type="caution">
    <text evidence="1">The sequence shown here is derived from an EMBL/GenBank/DDBJ whole genome shotgun (WGS) entry which is preliminary data.</text>
</comment>
<name>X1I7E4_9ZZZZ</name>
<sequence length="57" mass="6331">EPILMVEIALRVVGFWKIALAEPLDPLVECVGSFVIGSTNSKRRVIGESVVNVTWEY</sequence>
<evidence type="ECO:0000313" key="1">
    <source>
        <dbReference type="EMBL" id="GAH53473.1"/>
    </source>
</evidence>
<gene>
    <name evidence="1" type="ORF">S03H2_26693</name>
</gene>
<organism evidence="1">
    <name type="scientific">marine sediment metagenome</name>
    <dbReference type="NCBI Taxonomy" id="412755"/>
    <lineage>
        <taxon>unclassified sequences</taxon>
        <taxon>metagenomes</taxon>
        <taxon>ecological metagenomes</taxon>
    </lineage>
</organism>